<evidence type="ECO:0000313" key="2">
    <source>
        <dbReference type="Proteomes" id="UP001164539"/>
    </source>
</evidence>
<gene>
    <name evidence="1" type="ORF">OWV82_008353</name>
</gene>
<keyword evidence="2" id="KW-1185">Reference proteome</keyword>
<protein>
    <submittedName>
        <fullName evidence="1">Telomeric repeat-binding factor like</fullName>
    </submittedName>
</protein>
<proteinExistence type="predicted"/>
<comment type="caution">
    <text evidence="1">The sequence shown here is derived from an EMBL/GenBank/DDBJ whole genome shotgun (WGS) entry which is preliminary data.</text>
</comment>
<dbReference type="Proteomes" id="UP001164539">
    <property type="component" value="Chromosome 4"/>
</dbReference>
<dbReference type="EMBL" id="CM051397">
    <property type="protein sequence ID" value="KAJ4720541.1"/>
    <property type="molecule type" value="Genomic_DNA"/>
</dbReference>
<sequence>MDEDISRWVIEFLLRRSKSDQLIKKVLVKLPVSNDNIRLKKSILLHSIQTEISNGSLSELILESLRAIEVLDKKEGIKITSSMKEAYCAVAVECTIKYLGESADKQNEYLEAVKRIWRDEIENLGESELVTSELLKWKNDIEMAIGDEEICSKLLKMSSTPKNSLRLVKNFLGEELAIMGPSFLELAVATMRQLKEKESGSGNVVEERAVGKQKGIQKENVVLKRKHIVPHKRMRGRVKITDNEELGTDASCSKYDTMRTPEVNKVQEALKSSSLELQAIVTDPLPDALLRAASVLSEMARAKQNHVDEDASNPSMNTSVEPVQAKEGDNRNQSCSPHNDVPKPSLMERNHTARTYEWNDSPGEPSNHFNRFHLPSPKRKAVSPLNKYEIKNLPKRRKMKRWSLQEEEALRKGVQEFGKGNWKVILKSNPEAFEERTEVDLKDKWRNMMRYSLR</sequence>
<accession>A0ACC1YAS5</accession>
<reference evidence="1 2" key="1">
    <citation type="journal article" date="2023" name="Science">
        <title>Complex scaffold remodeling in plant triterpene biosynthesis.</title>
        <authorList>
            <person name="De La Pena R."/>
            <person name="Hodgson H."/>
            <person name="Liu J.C."/>
            <person name="Stephenson M.J."/>
            <person name="Martin A.C."/>
            <person name="Owen C."/>
            <person name="Harkess A."/>
            <person name="Leebens-Mack J."/>
            <person name="Jimenez L.E."/>
            <person name="Osbourn A."/>
            <person name="Sattely E.S."/>
        </authorList>
    </citation>
    <scope>NUCLEOTIDE SEQUENCE [LARGE SCALE GENOMIC DNA]</scope>
    <source>
        <strain evidence="2">cv. JPN11</strain>
        <tissue evidence="1">Leaf</tissue>
    </source>
</reference>
<organism evidence="1 2">
    <name type="scientific">Melia azedarach</name>
    <name type="common">Chinaberry tree</name>
    <dbReference type="NCBI Taxonomy" id="155640"/>
    <lineage>
        <taxon>Eukaryota</taxon>
        <taxon>Viridiplantae</taxon>
        <taxon>Streptophyta</taxon>
        <taxon>Embryophyta</taxon>
        <taxon>Tracheophyta</taxon>
        <taxon>Spermatophyta</taxon>
        <taxon>Magnoliopsida</taxon>
        <taxon>eudicotyledons</taxon>
        <taxon>Gunneridae</taxon>
        <taxon>Pentapetalae</taxon>
        <taxon>rosids</taxon>
        <taxon>malvids</taxon>
        <taxon>Sapindales</taxon>
        <taxon>Meliaceae</taxon>
        <taxon>Melia</taxon>
    </lineage>
</organism>
<name>A0ACC1YAS5_MELAZ</name>
<evidence type="ECO:0000313" key="1">
    <source>
        <dbReference type="EMBL" id="KAJ4720541.1"/>
    </source>
</evidence>